<dbReference type="PANTHER" id="PTHR43611">
    <property type="entry name" value="ALPHA-D-GLUCOSE 1-PHOSPHATE PHOSPHATASE"/>
    <property type="match status" value="1"/>
</dbReference>
<dbReference type="GO" id="GO:0016787">
    <property type="term" value="F:hydrolase activity"/>
    <property type="evidence" value="ECO:0007669"/>
    <property type="project" value="UniProtKB-KW"/>
</dbReference>
<dbReference type="EMBL" id="PDJE01000001">
    <property type="protein sequence ID" value="PFG32092.1"/>
    <property type="molecule type" value="Genomic_DNA"/>
</dbReference>
<dbReference type="InterPro" id="IPR006439">
    <property type="entry name" value="HAD-SF_hydro_IA"/>
</dbReference>
<dbReference type="SUPFAM" id="SSF56784">
    <property type="entry name" value="HAD-like"/>
    <property type="match status" value="1"/>
</dbReference>
<dbReference type="InterPro" id="IPR036412">
    <property type="entry name" value="HAD-like_sf"/>
</dbReference>
<keyword evidence="1" id="KW-0378">Hydrolase</keyword>
<sequence length="211" mass="22858">MAVSQVFVFDIDGVIRTFTPERMAARLDAELGLPVGIIEDAAFADPLGRALVEGRMTRAEWVDEVTEMIARTARDADAARSIVAEWATDIGQLIPETIELIDELRQEHPVFALTNGTDRTAHELDTHGIADRFHRVLNSHEIGVAKPAPDCYARAHALIEQTLGSAVSPASVHFTDDLSANIEAAAQFGWRAVQFTDAAALRSSLAAELAS</sequence>
<dbReference type="SFLD" id="SFLDG01129">
    <property type="entry name" value="C1.5:_HAD__Beta-PGM__Phosphata"/>
    <property type="match status" value="1"/>
</dbReference>
<gene>
    <name evidence="1" type="ORF">ATJ78_3076</name>
</gene>
<dbReference type="Proteomes" id="UP000221369">
    <property type="component" value="Unassembled WGS sequence"/>
</dbReference>
<dbReference type="NCBIfam" id="TIGR01509">
    <property type="entry name" value="HAD-SF-IA-v3"/>
    <property type="match status" value="1"/>
</dbReference>
<evidence type="ECO:0000313" key="1">
    <source>
        <dbReference type="EMBL" id="PFG32092.1"/>
    </source>
</evidence>
<dbReference type="AlphaFoldDB" id="A0A2A9E1K2"/>
<dbReference type="Gene3D" id="3.40.50.1000">
    <property type="entry name" value="HAD superfamily/HAD-like"/>
    <property type="match status" value="1"/>
</dbReference>
<organism evidence="1 2">
    <name type="scientific">Paramicrobacterium agarici</name>
    <dbReference type="NCBI Taxonomy" id="630514"/>
    <lineage>
        <taxon>Bacteria</taxon>
        <taxon>Bacillati</taxon>
        <taxon>Actinomycetota</taxon>
        <taxon>Actinomycetes</taxon>
        <taxon>Micrococcales</taxon>
        <taxon>Microbacteriaceae</taxon>
        <taxon>Paramicrobacterium</taxon>
    </lineage>
</organism>
<proteinExistence type="predicted"/>
<protein>
    <submittedName>
        <fullName evidence="1">Putative hydrolase of the HAD superfamily</fullName>
    </submittedName>
</protein>
<keyword evidence="2" id="KW-1185">Reference proteome</keyword>
<reference evidence="1 2" key="1">
    <citation type="submission" date="2017-10" db="EMBL/GenBank/DDBJ databases">
        <title>Sequencing the genomes of 1000 actinobacteria strains.</title>
        <authorList>
            <person name="Klenk H.-P."/>
        </authorList>
    </citation>
    <scope>NUCLEOTIDE SEQUENCE [LARGE SCALE GENOMIC DNA]</scope>
    <source>
        <strain evidence="1 2">DSM 21798</strain>
    </source>
</reference>
<dbReference type="PANTHER" id="PTHR43611:SF3">
    <property type="entry name" value="FLAVIN MONONUCLEOTIDE HYDROLASE 1, CHLOROPLATIC"/>
    <property type="match status" value="1"/>
</dbReference>
<dbReference type="Pfam" id="PF00702">
    <property type="entry name" value="Hydrolase"/>
    <property type="match status" value="1"/>
</dbReference>
<dbReference type="InterPro" id="IPR023214">
    <property type="entry name" value="HAD_sf"/>
</dbReference>
<dbReference type="RefSeq" id="WP_098409020.1">
    <property type="nucleotide sequence ID" value="NZ_PDJE01000001.1"/>
</dbReference>
<comment type="caution">
    <text evidence="1">The sequence shown here is derived from an EMBL/GenBank/DDBJ whole genome shotgun (WGS) entry which is preliminary data.</text>
</comment>
<name>A0A2A9E1K2_9MICO</name>
<evidence type="ECO:0000313" key="2">
    <source>
        <dbReference type="Proteomes" id="UP000221369"/>
    </source>
</evidence>
<accession>A0A2A9E1K2</accession>
<dbReference type="SFLD" id="SFLDS00003">
    <property type="entry name" value="Haloacid_Dehalogenase"/>
    <property type="match status" value="1"/>
</dbReference>